<protein>
    <submittedName>
        <fullName evidence="1">Uncharacterized protein</fullName>
    </submittedName>
</protein>
<dbReference type="EMBL" id="CADCUA010000339">
    <property type="protein sequence ID" value="CAA9322654.1"/>
    <property type="molecule type" value="Genomic_DNA"/>
</dbReference>
<reference evidence="1" key="1">
    <citation type="submission" date="2020-02" db="EMBL/GenBank/DDBJ databases">
        <authorList>
            <person name="Meier V. D."/>
        </authorList>
    </citation>
    <scope>NUCLEOTIDE SEQUENCE</scope>
    <source>
        <strain evidence="1">AVDCRST_MAG71</strain>
    </source>
</reference>
<evidence type="ECO:0000313" key="1">
    <source>
        <dbReference type="EMBL" id="CAA9322654.1"/>
    </source>
</evidence>
<sequence length="42" mass="4517">MVDARRFSTSAETLVAAAAKLLQLDHARLPAAVPRMRRASPA</sequence>
<organism evidence="1">
    <name type="scientific">uncultured Lysobacter sp</name>
    <dbReference type="NCBI Taxonomy" id="271060"/>
    <lineage>
        <taxon>Bacteria</taxon>
        <taxon>Pseudomonadati</taxon>
        <taxon>Pseudomonadota</taxon>
        <taxon>Gammaproteobacteria</taxon>
        <taxon>Lysobacterales</taxon>
        <taxon>Lysobacteraceae</taxon>
        <taxon>Lysobacter</taxon>
        <taxon>environmental samples</taxon>
    </lineage>
</organism>
<proteinExistence type="predicted"/>
<accession>A0A6J4L4X3</accession>
<dbReference type="AlphaFoldDB" id="A0A6J4L4X3"/>
<gene>
    <name evidence="1" type="ORF">AVDCRST_MAG71-1343</name>
</gene>
<name>A0A6J4L4X3_9GAMM</name>